<gene>
    <name evidence="3" type="ORF">CR205_01030</name>
</gene>
<feature type="domain" description="DHHA1" evidence="2">
    <location>
        <begin position="220"/>
        <end position="310"/>
    </location>
</feature>
<name>A0A2W0H7U6_9BACI</name>
<keyword evidence="4" id="KW-1185">Reference proteome</keyword>
<evidence type="ECO:0000259" key="1">
    <source>
        <dbReference type="Pfam" id="PF01368"/>
    </source>
</evidence>
<accession>A0A2W0H7U6</accession>
<organism evidence="3 4">
    <name type="scientific">Alteribacter lacisalsi</name>
    <dbReference type="NCBI Taxonomy" id="2045244"/>
    <lineage>
        <taxon>Bacteria</taxon>
        <taxon>Bacillati</taxon>
        <taxon>Bacillota</taxon>
        <taxon>Bacilli</taxon>
        <taxon>Bacillales</taxon>
        <taxon>Bacillaceae</taxon>
        <taxon>Alteribacter</taxon>
    </lineage>
</organism>
<feature type="domain" description="DDH" evidence="1">
    <location>
        <begin position="15"/>
        <end position="153"/>
    </location>
</feature>
<dbReference type="Pfam" id="PF02272">
    <property type="entry name" value="DHHA1"/>
    <property type="match status" value="1"/>
</dbReference>
<reference evidence="3 4" key="1">
    <citation type="submission" date="2017-10" db="EMBL/GenBank/DDBJ databases">
        <title>Bacillus sp. nov., a halophilic bacterium isolated from a Yangshapao Lake.</title>
        <authorList>
            <person name="Wang H."/>
        </authorList>
    </citation>
    <scope>NUCLEOTIDE SEQUENCE [LARGE SCALE GENOMIC DNA]</scope>
    <source>
        <strain evidence="3 4">YSP-3</strain>
    </source>
</reference>
<dbReference type="Gene3D" id="3.90.1640.10">
    <property type="entry name" value="inorganic pyrophosphatase (n-terminal core)"/>
    <property type="match status" value="1"/>
</dbReference>
<dbReference type="InterPro" id="IPR038763">
    <property type="entry name" value="DHH_sf"/>
</dbReference>
<dbReference type="Pfam" id="PF01368">
    <property type="entry name" value="DHH"/>
    <property type="match status" value="1"/>
</dbReference>
<dbReference type="PANTHER" id="PTHR47618:SF1">
    <property type="entry name" value="BIFUNCTIONAL OLIGORIBONUCLEASE AND PAP PHOSPHATASE NRNA"/>
    <property type="match status" value="1"/>
</dbReference>
<sequence>MITAIIEQIKKHQTIIIHRHVRPDPDAIGSQGGLREIIQAACPDKRVLITGENDSEFQYLIQMDEVRDEDFEDSLVIVCDTANQPRIEDERFHLGNTLVKIDHHPEVDTYGDLSWVDTDASSTSEMVFELFEVWEKDGAVLTDEGARLLYAGIVGDTGRFRHPNTTEKTFASAGKLIRYNFSRPDLYEAMYEKPIDLVRTEGYVLSNAEMLPSGVAYIKLTKEKLEEFGVTASMTASFVNAFSSIQGVKAWVFFVEEEEVIRVRLRSKGPAVNELASRYDGGGHPMASGASAYSWEETDALLGELDQLCRNYPEKQA</sequence>
<dbReference type="Proteomes" id="UP000248066">
    <property type="component" value="Unassembled WGS sequence"/>
</dbReference>
<dbReference type="Gene3D" id="3.10.310.30">
    <property type="match status" value="1"/>
</dbReference>
<proteinExistence type="predicted"/>
<dbReference type="InterPro" id="IPR051319">
    <property type="entry name" value="Oligoribo/pAp-PDE_c-di-AMP_PDE"/>
</dbReference>
<evidence type="ECO:0000259" key="2">
    <source>
        <dbReference type="Pfam" id="PF02272"/>
    </source>
</evidence>
<evidence type="ECO:0000313" key="3">
    <source>
        <dbReference type="EMBL" id="PYZ97217.1"/>
    </source>
</evidence>
<comment type="caution">
    <text evidence="3">The sequence shown here is derived from an EMBL/GenBank/DDBJ whole genome shotgun (WGS) entry which is preliminary data.</text>
</comment>
<dbReference type="SUPFAM" id="SSF64182">
    <property type="entry name" value="DHH phosphoesterases"/>
    <property type="match status" value="1"/>
</dbReference>
<dbReference type="OrthoDB" id="9803668at2"/>
<dbReference type="PANTHER" id="PTHR47618">
    <property type="entry name" value="BIFUNCTIONAL OLIGORIBONUCLEASE AND PAP PHOSPHATASE NRNA"/>
    <property type="match status" value="1"/>
</dbReference>
<dbReference type="RefSeq" id="WP_110516076.1">
    <property type="nucleotide sequence ID" value="NZ_PDOF01000001.1"/>
</dbReference>
<dbReference type="GO" id="GO:0003676">
    <property type="term" value="F:nucleic acid binding"/>
    <property type="evidence" value="ECO:0007669"/>
    <property type="project" value="InterPro"/>
</dbReference>
<evidence type="ECO:0000313" key="4">
    <source>
        <dbReference type="Proteomes" id="UP000248066"/>
    </source>
</evidence>
<dbReference type="InterPro" id="IPR001667">
    <property type="entry name" value="DDH_dom"/>
</dbReference>
<protein>
    <submittedName>
        <fullName evidence="3">DHH family phosphoesterase</fullName>
    </submittedName>
</protein>
<dbReference type="AlphaFoldDB" id="A0A2W0H7U6"/>
<dbReference type="InterPro" id="IPR003156">
    <property type="entry name" value="DHHA1_dom"/>
</dbReference>
<dbReference type="EMBL" id="PDOF01000001">
    <property type="protein sequence ID" value="PYZ97217.1"/>
    <property type="molecule type" value="Genomic_DNA"/>
</dbReference>